<reference evidence="6 7" key="1">
    <citation type="submission" date="2019-02" db="EMBL/GenBank/DDBJ databases">
        <title>Deep-cultivation of Planctomycetes and their phenomic and genomic characterization uncovers novel biology.</title>
        <authorList>
            <person name="Wiegand S."/>
            <person name="Jogler M."/>
            <person name="Boedeker C."/>
            <person name="Pinto D."/>
            <person name="Vollmers J."/>
            <person name="Rivas-Marin E."/>
            <person name="Kohn T."/>
            <person name="Peeters S.H."/>
            <person name="Heuer A."/>
            <person name="Rast P."/>
            <person name="Oberbeckmann S."/>
            <person name="Bunk B."/>
            <person name="Jeske O."/>
            <person name="Meyerdierks A."/>
            <person name="Storesund J.E."/>
            <person name="Kallscheuer N."/>
            <person name="Luecker S."/>
            <person name="Lage O.M."/>
            <person name="Pohl T."/>
            <person name="Merkel B.J."/>
            <person name="Hornburger P."/>
            <person name="Mueller R.-W."/>
            <person name="Bruemmer F."/>
            <person name="Labrenz M."/>
            <person name="Spormann A.M."/>
            <person name="Op den Camp H."/>
            <person name="Overmann J."/>
            <person name="Amann R."/>
            <person name="Jetten M.S.M."/>
            <person name="Mascher T."/>
            <person name="Medema M.H."/>
            <person name="Devos D.P."/>
            <person name="Kaster A.-K."/>
            <person name="Ovreas L."/>
            <person name="Rohde M."/>
            <person name="Galperin M.Y."/>
            <person name="Jogler C."/>
        </authorList>
    </citation>
    <scope>NUCLEOTIDE SEQUENCE [LARGE SCALE GENOMIC DNA]</scope>
    <source>
        <strain evidence="6 7">EC9</strain>
    </source>
</reference>
<dbReference type="OrthoDB" id="268285at2"/>
<protein>
    <submittedName>
        <fullName evidence="6">Multidrug resistance protein MdtA</fullName>
    </submittedName>
</protein>
<evidence type="ECO:0000256" key="1">
    <source>
        <dbReference type="ARBA" id="ARBA00009477"/>
    </source>
</evidence>
<feature type="coiled-coil region" evidence="2">
    <location>
        <begin position="89"/>
        <end position="116"/>
    </location>
</feature>
<organism evidence="6 7">
    <name type="scientific">Rosistilla ulvae</name>
    <dbReference type="NCBI Taxonomy" id="1930277"/>
    <lineage>
        <taxon>Bacteria</taxon>
        <taxon>Pseudomonadati</taxon>
        <taxon>Planctomycetota</taxon>
        <taxon>Planctomycetia</taxon>
        <taxon>Pirellulales</taxon>
        <taxon>Pirellulaceae</taxon>
        <taxon>Rosistilla</taxon>
    </lineage>
</organism>
<comment type="similarity">
    <text evidence="1">Belongs to the membrane fusion protein (MFP) (TC 8.A.1) family.</text>
</comment>
<gene>
    <name evidence="6" type="primary">mdtA_4</name>
    <name evidence="6" type="ORF">EC9_49310</name>
</gene>
<accession>A0A517M771</accession>
<evidence type="ECO:0000313" key="6">
    <source>
        <dbReference type="EMBL" id="QDS90715.1"/>
    </source>
</evidence>
<dbReference type="Proteomes" id="UP000319557">
    <property type="component" value="Chromosome"/>
</dbReference>
<dbReference type="Gene3D" id="2.40.30.170">
    <property type="match status" value="1"/>
</dbReference>
<evidence type="ECO:0000259" key="4">
    <source>
        <dbReference type="Pfam" id="PF25917"/>
    </source>
</evidence>
<dbReference type="Gene3D" id="2.40.50.100">
    <property type="match status" value="1"/>
</dbReference>
<dbReference type="SUPFAM" id="SSF111369">
    <property type="entry name" value="HlyD-like secretion proteins"/>
    <property type="match status" value="1"/>
</dbReference>
<dbReference type="RefSeq" id="WP_145348485.1">
    <property type="nucleotide sequence ID" value="NZ_CP036261.1"/>
</dbReference>
<name>A0A517M771_9BACT</name>
<feature type="signal peptide" evidence="3">
    <location>
        <begin position="1"/>
        <end position="27"/>
    </location>
</feature>
<feature type="domain" description="Multidrug resistance protein MdtA-like barrel-sandwich hybrid" evidence="4">
    <location>
        <begin position="51"/>
        <end position="195"/>
    </location>
</feature>
<evidence type="ECO:0000313" key="7">
    <source>
        <dbReference type="Proteomes" id="UP000319557"/>
    </source>
</evidence>
<dbReference type="GO" id="GO:0015562">
    <property type="term" value="F:efflux transmembrane transporter activity"/>
    <property type="evidence" value="ECO:0007669"/>
    <property type="project" value="TreeGrafter"/>
</dbReference>
<evidence type="ECO:0000256" key="3">
    <source>
        <dbReference type="SAM" id="SignalP"/>
    </source>
</evidence>
<dbReference type="KEGG" id="ruv:EC9_49310"/>
<dbReference type="InterPro" id="IPR058792">
    <property type="entry name" value="Beta-barrel_RND_2"/>
</dbReference>
<keyword evidence="3" id="KW-0732">Signal</keyword>
<dbReference type="PANTHER" id="PTHR30469">
    <property type="entry name" value="MULTIDRUG RESISTANCE PROTEIN MDTA"/>
    <property type="match status" value="1"/>
</dbReference>
<proteinExistence type="inferred from homology"/>
<evidence type="ECO:0000256" key="2">
    <source>
        <dbReference type="SAM" id="Coils"/>
    </source>
</evidence>
<dbReference type="AlphaFoldDB" id="A0A517M771"/>
<dbReference type="EMBL" id="CP036261">
    <property type="protein sequence ID" value="QDS90715.1"/>
    <property type="molecule type" value="Genomic_DNA"/>
</dbReference>
<dbReference type="Pfam" id="PF25954">
    <property type="entry name" value="Beta-barrel_RND_2"/>
    <property type="match status" value="1"/>
</dbReference>
<dbReference type="InterPro" id="IPR006143">
    <property type="entry name" value="RND_pump_MFP"/>
</dbReference>
<sequence precursor="true">MSISNTFVQIGLVSLVLTGTIVSGAHAQESNSAIEGIIEPYQTIQIPATEVGTLARIDVREGDKVRKGQTLAQVDDRVLQASLAAARVAKDAKGNLRVAQAERDVKRRQLACLEELRNRGNATQRETDRALADFESSDARLQAVNEDLEIRRFEYERILAQIEKRVLQSPIDGVVANINKDAGEFVAPTDPIVMTIVQLDIVHAIFSLPISAVSTIVPGKTVRITVGLNDLPAQGVVETIAPIADAKSGTVRVKIRVANQNGRIFSGSSCRWEIDANTPNQITSVPSRGAIMAEATRKMKDR</sequence>
<feature type="domain" description="CusB-like beta-barrel" evidence="5">
    <location>
        <begin position="209"/>
        <end position="274"/>
    </location>
</feature>
<dbReference type="NCBIfam" id="TIGR01730">
    <property type="entry name" value="RND_mfp"/>
    <property type="match status" value="1"/>
</dbReference>
<dbReference type="Pfam" id="PF25917">
    <property type="entry name" value="BSH_RND"/>
    <property type="match status" value="1"/>
</dbReference>
<dbReference type="Gene3D" id="1.10.287.470">
    <property type="entry name" value="Helix hairpin bin"/>
    <property type="match status" value="1"/>
</dbReference>
<evidence type="ECO:0000259" key="5">
    <source>
        <dbReference type="Pfam" id="PF25954"/>
    </source>
</evidence>
<keyword evidence="2" id="KW-0175">Coiled coil</keyword>
<dbReference type="GO" id="GO:1990281">
    <property type="term" value="C:efflux pump complex"/>
    <property type="evidence" value="ECO:0007669"/>
    <property type="project" value="TreeGrafter"/>
</dbReference>
<keyword evidence="7" id="KW-1185">Reference proteome</keyword>
<dbReference type="PANTHER" id="PTHR30469:SF15">
    <property type="entry name" value="HLYD FAMILY OF SECRETION PROTEINS"/>
    <property type="match status" value="1"/>
</dbReference>
<feature type="chain" id="PRO_5022031215" evidence="3">
    <location>
        <begin position="28"/>
        <end position="302"/>
    </location>
</feature>
<dbReference type="InterPro" id="IPR058625">
    <property type="entry name" value="MdtA-like_BSH"/>
</dbReference>